<feature type="compositionally biased region" description="Low complexity" evidence="1">
    <location>
        <begin position="190"/>
        <end position="208"/>
    </location>
</feature>
<evidence type="ECO:0000313" key="2">
    <source>
        <dbReference type="EMBL" id="RPA73802.1"/>
    </source>
</evidence>
<sequence>MTAVATPTPAIAPAPGLFYVGPEPFPRQCICGMNAKTAPPGTPHIVSRKEDWVFHALRTRLDSIPDEKARAEEQERMKLIFKASKEAKKAAETAQVATTRGGFNPNDNSGPGYVAPSIINLAPAPHSVPIGVLPSPPATASQWGGYPGIHQASTPAQSPGYPQQHYYPPPPPGGPPQQQNAQYPPPPPQQFNTAYNPQPYNPQQYTQPGGLYSPPYTPQPVQSPGSAADFYSSPTQTPTYTPTSPPAGSQGHGPLAASDSGSTDRGLFSKARPSSISSLSSLFKSSSGSGGDKEKSSDGMGKLLFKGLKLGKKVYSHSSGHSSGGGHGGGHGEGAAASEDQAAAGGGEEAAAEDGGWFSGLSGGEEAYVDPGAALEGVAAEEGSGFWDFLGSMMEE</sequence>
<keyword evidence="3" id="KW-1185">Reference proteome</keyword>
<dbReference type="AlphaFoldDB" id="A0A3N4HIP4"/>
<dbReference type="EMBL" id="ML119810">
    <property type="protein sequence ID" value="RPA73802.1"/>
    <property type="molecule type" value="Genomic_DNA"/>
</dbReference>
<gene>
    <name evidence="2" type="ORF">BJ508DRAFT_418891</name>
</gene>
<accession>A0A3N4HIP4</accession>
<organism evidence="2 3">
    <name type="scientific">Ascobolus immersus RN42</name>
    <dbReference type="NCBI Taxonomy" id="1160509"/>
    <lineage>
        <taxon>Eukaryota</taxon>
        <taxon>Fungi</taxon>
        <taxon>Dikarya</taxon>
        <taxon>Ascomycota</taxon>
        <taxon>Pezizomycotina</taxon>
        <taxon>Pezizomycetes</taxon>
        <taxon>Pezizales</taxon>
        <taxon>Ascobolaceae</taxon>
        <taxon>Ascobolus</taxon>
    </lineage>
</organism>
<feature type="compositionally biased region" description="Gly residues" evidence="1">
    <location>
        <begin position="322"/>
        <end position="333"/>
    </location>
</feature>
<proteinExistence type="predicted"/>
<dbReference type="Proteomes" id="UP000275078">
    <property type="component" value="Unassembled WGS sequence"/>
</dbReference>
<feature type="region of interest" description="Disordered" evidence="1">
    <location>
        <begin position="138"/>
        <end position="300"/>
    </location>
</feature>
<name>A0A3N4HIP4_ASCIM</name>
<feature type="compositionally biased region" description="Low complexity" evidence="1">
    <location>
        <begin position="334"/>
        <end position="343"/>
    </location>
</feature>
<protein>
    <submittedName>
        <fullName evidence="2">Uncharacterized protein</fullName>
    </submittedName>
</protein>
<evidence type="ECO:0000313" key="3">
    <source>
        <dbReference type="Proteomes" id="UP000275078"/>
    </source>
</evidence>
<dbReference type="STRING" id="1160509.A0A3N4HIP4"/>
<reference evidence="2 3" key="1">
    <citation type="journal article" date="2018" name="Nat. Ecol. Evol.">
        <title>Pezizomycetes genomes reveal the molecular basis of ectomycorrhizal truffle lifestyle.</title>
        <authorList>
            <person name="Murat C."/>
            <person name="Payen T."/>
            <person name="Noel B."/>
            <person name="Kuo A."/>
            <person name="Morin E."/>
            <person name="Chen J."/>
            <person name="Kohler A."/>
            <person name="Krizsan K."/>
            <person name="Balestrini R."/>
            <person name="Da Silva C."/>
            <person name="Montanini B."/>
            <person name="Hainaut M."/>
            <person name="Levati E."/>
            <person name="Barry K.W."/>
            <person name="Belfiori B."/>
            <person name="Cichocki N."/>
            <person name="Clum A."/>
            <person name="Dockter R.B."/>
            <person name="Fauchery L."/>
            <person name="Guy J."/>
            <person name="Iotti M."/>
            <person name="Le Tacon F."/>
            <person name="Lindquist E.A."/>
            <person name="Lipzen A."/>
            <person name="Malagnac F."/>
            <person name="Mello A."/>
            <person name="Molinier V."/>
            <person name="Miyauchi S."/>
            <person name="Poulain J."/>
            <person name="Riccioni C."/>
            <person name="Rubini A."/>
            <person name="Sitrit Y."/>
            <person name="Splivallo R."/>
            <person name="Traeger S."/>
            <person name="Wang M."/>
            <person name="Zifcakova L."/>
            <person name="Wipf D."/>
            <person name="Zambonelli A."/>
            <person name="Paolocci F."/>
            <person name="Nowrousian M."/>
            <person name="Ottonello S."/>
            <person name="Baldrian P."/>
            <person name="Spatafora J.W."/>
            <person name="Henrissat B."/>
            <person name="Nagy L.G."/>
            <person name="Aury J.M."/>
            <person name="Wincker P."/>
            <person name="Grigoriev I.V."/>
            <person name="Bonfante P."/>
            <person name="Martin F.M."/>
        </authorList>
    </citation>
    <scope>NUCLEOTIDE SEQUENCE [LARGE SCALE GENOMIC DNA]</scope>
    <source>
        <strain evidence="2 3">RN42</strain>
    </source>
</reference>
<feature type="region of interest" description="Disordered" evidence="1">
    <location>
        <begin position="316"/>
        <end position="364"/>
    </location>
</feature>
<feature type="compositionally biased region" description="Low complexity" evidence="1">
    <location>
        <begin position="269"/>
        <end position="287"/>
    </location>
</feature>
<evidence type="ECO:0000256" key="1">
    <source>
        <dbReference type="SAM" id="MobiDB-lite"/>
    </source>
</evidence>
<feature type="compositionally biased region" description="Low complexity" evidence="1">
    <location>
        <begin position="231"/>
        <end position="242"/>
    </location>
</feature>